<keyword evidence="3" id="KW-1185">Reference proteome</keyword>
<feature type="transmembrane region" description="Helical" evidence="1">
    <location>
        <begin position="109"/>
        <end position="130"/>
    </location>
</feature>
<dbReference type="InterPro" id="IPR010721">
    <property type="entry name" value="UstE-like"/>
</dbReference>
<protein>
    <submittedName>
        <fullName evidence="2">Uncharacterized protein</fullName>
    </submittedName>
</protein>
<dbReference type="Pfam" id="PF06966">
    <property type="entry name" value="DUF1295"/>
    <property type="match status" value="1"/>
</dbReference>
<reference evidence="2 3" key="1">
    <citation type="submission" date="2017-02" db="EMBL/GenBank/DDBJ databases">
        <authorList>
            <person name="Peterson S.W."/>
        </authorList>
    </citation>
    <scope>NUCLEOTIDE SEQUENCE [LARGE SCALE GENOMIC DNA]</scope>
    <source>
        <strain evidence="2 3">CIP104813</strain>
    </source>
</reference>
<gene>
    <name evidence="2" type="ORF">FM110_12575</name>
</gene>
<dbReference type="Proteomes" id="UP000195981">
    <property type="component" value="Unassembled WGS sequence"/>
</dbReference>
<evidence type="ECO:0000313" key="2">
    <source>
        <dbReference type="EMBL" id="SLM95328.1"/>
    </source>
</evidence>
<sequence length="315" mass="33271">MPKSRDEKQSGQAEAASPSARGRARAVAIIAVSLSIAALLALAGSQGSARLGGVPLLVLVVAAVFVVQWAAFVPSWLFQSDRFFDATGSATYICASALALAVAPRLDATALLLGAVVMIWALRLGSFLLARAVRTGGDGRFEAILPSWPRLLGVWTLQGLWITVTAGAAWAAITTPDRPATGPVLVIGLALWLLGFGIEVVADAQKHRFRADPANAGEFITTGLWSLSRHPNYLGEIILWIGVALMALPALQGWQLATLVSPVFVTLGLLRVSGVPLVEARADARWGGRGDYEEYKARTPVLIPRGARGRHGAES</sequence>
<feature type="transmembrane region" description="Helical" evidence="1">
    <location>
        <begin position="26"/>
        <end position="45"/>
    </location>
</feature>
<keyword evidence="1" id="KW-1133">Transmembrane helix</keyword>
<dbReference type="GO" id="GO:0016020">
    <property type="term" value="C:membrane"/>
    <property type="evidence" value="ECO:0007669"/>
    <property type="project" value="TreeGrafter"/>
</dbReference>
<feature type="transmembrane region" description="Helical" evidence="1">
    <location>
        <begin position="51"/>
        <end position="71"/>
    </location>
</feature>
<evidence type="ECO:0000313" key="3">
    <source>
        <dbReference type="Proteomes" id="UP000195981"/>
    </source>
</evidence>
<dbReference type="RefSeq" id="WP_087105097.1">
    <property type="nucleotide sequence ID" value="NZ_FWFG01000109.1"/>
</dbReference>
<name>A0A1X6X802_9MICO</name>
<feature type="transmembrane region" description="Helical" evidence="1">
    <location>
        <begin position="233"/>
        <end position="251"/>
    </location>
</feature>
<feature type="transmembrane region" description="Helical" evidence="1">
    <location>
        <begin position="151"/>
        <end position="172"/>
    </location>
</feature>
<organism evidence="2 3">
    <name type="scientific">Brachybacterium nesterenkovii</name>
    <dbReference type="NCBI Taxonomy" id="47847"/>
    <lineage>
        <taxon>Bacteria</taxon>
        <taxon>Bacillati</taxon>
        <taxon>Actinomycetota</taxon>
        <taxon>Actinomycetes</taxon>
        <taxon>Micrococcales</taxon>
        <taxon>Dermabacteraceae</taxon>
        <taxon>Brachybacterium</taxon>
    </lineage>
</organism>
<dbReference type="PANTHER" id="PTHR32251">
    <property type="entry name" value="3-OXO-5-ALPHA-STEROID 4-DEHYDROGENASE"/>
    <property type="match status" value="1"/>
</dbReference>
<dbReference type="AlphaFoldDB" id="A0A1X6X802"/>
<dbReference type="EMBL" id="FWFG01000109">
    <property type="protein sequence ID" value="SLM95328.1"/>
    <property type="molecule type" value="Genomic_DNA"/>
</dbReference>
<accession>A0A1X6X802</accession>
<dbReference type="PANTHER" id="PTHR32251:SF17">
    <property type="entry name" value="STEROID 5-ALPHA REDUCTASE C-TERMINAL DOMAIN-CONTAINING PROTEIN"/>
    <property type="match status" value="1"/>
</dbReference>
<dbReference type="PROSITE" id="PS50244">
    <property type="entry name" value="S5A_REDUCTASE"/>
    <property type="match status" value="1"/>
</dbReference>
<proteinExistence type="predicted"/>
<feature type="transmembrane region" description="Helical" evidence="1">
    <location>
        <begin position="184"/>
        <end position="202"/>
    </location>
</feature>
<keyword evidence="1" id="KW-0812">Transmembrane</keyword>
<dbReference type="Gene3D" id="1.20.120.1630">
    <property type="match status" value="1"/>
</dbReference>
<evidence type="ECO:0000256" key="1">
    <source>
        <dbReference type="SAM" id="Phobius"/>
    </source>
</evidence>
<dbReference type="OrthoDB" id="9779233at2"/>
<keyword evidence="1" id="KW-0472">Membrane</keyword>